<dbReference type="PANTHER" id="PTHR42695">
    <property type="entry name" value="GLUTAMINE AMIDOTRANSFERASE YLR126C-RELATED"/>
    <property type="match status" value="1"/>
</dbReference>
<dbReference type="InterPro" id="IPR017926">
    <property type="entry name" value="GATASE"/>
</dbReference>
<dbReference type="Pfam" id="PF00117">
    <property type="entry name" value="GATase"/>
    <property type="match status" value="1"/>
</dbReference>
<proteinExistence type="predicted"/>
<dbReference type="RefSeq" id="WP_091835154.1">
    <property type="nucleotide sequence ID" value="NZ_FNZK01000024.1"/>
</dbReference>
<evidence type="ECO:0000313" key="2">
    <source>
        <dbReference type="EMBL" id="SEJ92069.1"/>
    </source>
</evidence>
<dbReference type="PANTHER" id="PTHR42695:SF5">
    <property type="entry name" value="GLUTAMINE AMIDOTRANSFERASE YLR126C-RELATED"/>
    <property type="match status" value="1"/>
</dbReference>
<dbReference type="SUPFAM" id="SSF52317">
    <property type="entry name" value="Class I glutamine amidotransferase-like"/>
    <property type="match status" value="1"/>
</dbReference>
<keyword evidence="2" id="KW-0808">Transferase</keyword>
<dbReference type="InterPro" id="IPR029062">
    <property type="entry name" value="Class_I_gatase-like"/>
</dbReference>
<dbReference type="GO" id="GO:0005829">
    <property type="term" value="C:cytosol"/>
    <property type="evidence" value="ECO:0007669"/>
    <property type="project" value="TreeGrafter"/>
</dbReference>
<accession>A0A1H7CR21</accession>
<dbReference type="FunFam" id="3.40.50.880:FF:000033">
    <property type="entry name" value="Glutamine amidotransferase class-I"/>
    <property type="match status" value="1"/>
</dbReference>
<name>A0A1H7CR21_9FIRM</name>
<keyword evidence="3" id="KW-1185">Reference proteome</keyword>
<dbReference type="PROSITE" id="PS51273">
    <property type="entry name" value="GATASE_TYPE_1"/>
    <property type="match status" value="1"/>
</dbReference>
<evidence type="ECO:0000313" key="3">
    <source>
        <dbReference type="Proteomes" id="UP000199662"/>
    </source>
</evidence>
<feature type="domain" description="Glutamine amidotransferase" evidence="1">
    <location>
        <begin position="35"/>
        <end position="180"/>
    </location>
</feature>
<evidence type="ECO:0000259" key="1">
    <source>
        <dbReference type="Pfam" id="PF00117"/>
    </source>
</evidence>
<dbReference type="AlphaFoldDB" id="A0A1H7CR21"/>
<protein>
    <submittedName>
        <fullName evidence="2">GMP synthase-Glutamine amidotransferase</fullName>
    </submittedName>
</protein>
<dbReference type="GO" id="GO:0016740">
    <property type="term" value="F:transferase activity"/>
    <property type="evidence" value="ECO:0007669"/>
    <property type="project" value="UniProtKB-KW"/>
</dbReference>
<keyword evidence="2" id="KW-0315">Glutamine amidotransferase</keyword>
<reference evidence="2 3" key="1">
    <citation type="submission" date="2016-10" db="EMBL/GenBank/DDBJ databases">
        <authorList>
            <person name="de Groot N.N."/>
        </authorList>
    </citation>
    <scope>NUCLEOTIDE SEQUENCE [LARGE SCALE GENOMIC DNA]</scope>
    <source>
        <strain evidence="2 3">DSM 2179</strain>
    </source>
</reference>
<gene>
    <name evidence="2" type="ORF">SAMN05660742_12434</name>
</gene>
<dbReference type="CDD" id="cd01741">
    <property type="entry name" value="GATase1_1"/>
    <property type="match status" value="1"/>
</dbReference>
<dbReference type="EMBL" id="FNZK01000024">
    <property type="protein sequence ID" value="SEJ92069.1"/>
    <property type="molecule type" value="Genomic_DNA"/>
</dbReference>
<organism evidence="2 3">
    <name type="scientific">Propionispira arboris</name>
    <dbReference type="NCBI Taxonomy" id="84035"/>
    <lineage>
        <taxon>Bacteria</taxon>
        <taxon>Bacillati</taxon>
        <taxon>Bacillota</taxon>
        <taxon>Negativicutes</taxon>
        <taxon>Selenomonadales</taxon>
        <taxon>Selenomonadaceae</taxon>
        <taxon>Propionispira</taxon>
    </lineage>
</organism>
<dbReference type="STRING" id="84035.SAMN05660742_12434"/>
<sequence length="237" mass="27555">MRLHYLQHVPFENPGSILVWAEKNQYTVTSTHLYKNEILPKQSEFDWLVIMGGPMNIYEEEHYPWLAAEKDFIKKSIQQGKVIIGLCLGAQLIADVIGGKVTKNPQLEIGWFPVQLSEEARKSPLFSFFPPEPIVFEWHGDTFSILSEDAICIAENEACKNQAFIYKRKIFGFQFHLENTVEIIRALVEHCKNEMRPGPYVQSAEELEAHVEYIKQDNQWMFCFLTQLEKMDREGVL</sequence>
<dbReference type="InterPro" id="IPR044992">
    <property type="entry name" value="ChyE-like"/>
</dbReference>
<dbReference type="Gene3D" id="3.40.50.880">
    <property type="match status" value="1"/>
</dbReference>
<dbReference type="Proteomes" id="UP000199662">
    <property type="component" value="Unassembled WGS sequence"/>
</dbReference>